<feature type="compositionally biased region" description="Low complexity" evidence="2">
    <location>
        <begin position="122"/>
        <end position="131"/>
    </location>
</feature>
<dbReference type="Proteomes" id="UP000807469">
    <property type="component" value="Unassembled WGS sequence"/>
</dbReference>
<evidence type="ECO:0000256" key="2">
    <source>
        <dbReference type="SAM" id="MobiDB-lite"/>
    </source>
</evidence>
<feature type="compositionally biased region" description="Polar residues" evidence="2">
    <location>
        <begin position="177"/>
        <end position="187"/>
    </location>
</feature>
<feature type="region of interest" description="Disordered" evidence="2">
    <location>
        <begin position="113"/>
        <end position="280"/>
    </location>
</feature>
<feature type="region of interest" description="Disordered" evidence="2">
    <location>
        <begin position="792"/>
        <end position="815"/>
    </location>
</feature>
<dbReference type="AlphaFoldDB" id="A0A9P5YTT8"/>
<dbReference type="EMBL" id="MU155415">
    <property type="protein sequence ID" value="KAF9473806.1"/>
    <property type="molecule type" value="Genomic_DNA"/>
</dbReference>
<name>A0A9P5YTT8_9AGAR</name>
<feature type="compositionally biased region" description="Polar residues" evidence="2">
    <location>
        <begin position="143"/>
        <end position="152"/>
    </location>
</feature>
<evidence type="ECO:0000256" key="1">
    <source>
        <dbReference type="SAM" id="Coils"/>
    </source>
</evidence>
<feature type="coiled-coil region" evidence="1">
    <location>
        <begin position="475"/>
        <end position="502"/>
    </location>
</feature>
<proteinExistence type="predicted"/>
<accession>A0A9P5YTT8</accession>
<feature type="region of interest" description="Disordered" evidence="2">
    <location>
        <begin position="679"/>
        <end position="710"/>
    </location>
</feature>
<feature type="compositionally biased region" description="Low complexity" evidence="2">
    <location>
        <begin position="230"/>
        <end position="239"/>
    </location>
</feature>
<comment type="caution">
    <text evidence="3">The sequence shown here is derived from an EMBL/GenBank/DDBJ whole genome shotgun (WGS) entry which is preliminary data.</text>
</comment>
<protein>
    <submittedName>
        <fullName evidence="3">Uncharacterized protein</fullName>
    </submittedName>
</protein>
<organism evidence="3 4">
    <name type="scientific">Pholiota conissans</name>
    <dbReference type="NCBI Taxonomy" id="109636"/>
    <lineage>
        <taxon>Eukaryota</taxon>
        <taxon>Fungi</taxon>
        <taxon>Dikarya</taxon>
        <taxon>Basidiomycota</taxon>
        <taxon>Agaricomycotina</taxon>
        <taxon>Agaricomycetes</taxon>
        <taxon>Agaricomycetidae</taxon>
        <taxon>Agaricales</taxon>
        <taxon>Agaricineae</taxon>
        <taxon>Strophariaceae</taxon>
        <taxon>Pholiota</taxon>
    </lineage>
</organism>
<reference evidence="3" key="1">
    <citation type="submission" date="2020-11" db="EMBL/GenBank/DDBJ databases">
        <authorList>
            <consortium name="DOE Joint Genome Institute"/>
            <person name="Ahrendt S."/>
            <person name="Riley R."/>
            <person name="Andreopoulos W."/>
            <person name="Labutti K."/>
            <person name="Pangilinan J."/>
            <person name="Ruiz-Duenas F.J."/>
            <person name="Barrasa J.M."/>
            <person name="Sanchez-Garcia M."/>
            <person name="Camarero S."/>
            <person name="Miyauchi S."/>
            <person name="Serrano A."/>
            <person name="Linde D."/>
            <person name="Babiker R."/>
            <person name="Drula E."/>
            <person name="Ayuso-Fernandez I."/>
            <person name="Pacheco R."/>
            <person name="Padilla G."/>
            <person name="Ferreira P."/>
            <person name="Barriuso J."/>
            <person name="Kellner H."/>
            <person name="Castanera R."/>
            <person name="Alfaro M."/>
            <person name="Ramirez L."/>
            <person name="Pisabarro A.G."/>
            <person name="Kuo A."/>
            <person name="Tritt A."/>
            <person name="Lipzen A."/>
            <person name="He G."/>
            <person name="Yan M."/>
            <person name="Ng V."/>
            <person name="Cullen D."/>
            <person name="Martin F."/>
            <person name="Rosso M.-N."/>
            <person name="Henrissat B."/>
            <person name="Hibbett D."/>
            <person name="Martinez A.T."/>
            <person name="Grigoriev I.V."/>
        </authorList>
    </citation>
    <scope>NUCLEOTIDE SEQUENCE</scope>
    <source>
        <strain evidence="3">CIRM-BRFM 674</strain>
    </source>
</reference>
<gene>
    <name evidence="3" type="ORF">BDN70DRAFT_937155</name>
</gene>
<feature type="coiled-coil region" evidence="1">
    <location>
        <begin position="331"/>
        <end position="432"/>
    </location>
</feature>
<feature type="compositionally biased region" description="Basic and acidic residues" evidence="2">
    <location>
        <begin position="200"/>
        <end position="210"/>
    </location>
</feature>
<evidence type="ECO:0000313" key="4">
    <source>
        <dbReference type="Proteomes" id="UP000807469"/>
    </source>
</evidence>
<keyword evidence="4" id="KW-1185">Reference proteome</keyword>
<dbReference type="OrthoDB" id="432685at2759"/>
<keyword evidence="1" id="KW-0175">Coiled coil</keyword>
<evidence type="ECO:0000313" key="3">
    <source>
        <dbReference type="EMBL" id="KAF9473806.1"/>
    </source>
</evidence>
<feature type="region of interest" description="Disordered" evidence="2">
    <location>
        <begin position="551"/>
        <end position="582"/>
    </location>
</feature>
<sequence>MVSTQDAPFTPNFTHFQTTYGRNRESIADIEATLFEIFEKRTDSTLNPEGERVVPASALTEVLDAFAHKYNGQRLLGDAEVAAFQEFLSNNPDLQMTPAMVVALVAQMQVAPPAQTSPPASPGYDDGSGSSDEIEEYLHSHSRSVSTDSTVYSRPPSRGPTTPGMKSPLDSDRRQRSTPLQRDSAPSSWPHKRPAPAGRRKSDAGNRSDSESNAPPVSFGRIPINRARTPSNPSSPSNPTRDVPDSPSNYRRPSSRPHSRTRSNPTTPFDLGYASPDDTMMPRYGMNYDSFDNAVSSLPMPRGSGSDSDEEDIDAGLGLVMDRSKTVSTASMEITERLEALQRTNEDLSRKCIEAEQTLQRKIEEHELELDETHHRLEELRTELAASNREEKELRSKDTRNMGQIAALEAEVAKIQKALDGAKATYSSLQRQYQEQCAFAEKYRDDLRRRDETIRTLREAVSLHELETAKGCKERESYEERIAALELEVSNAMEAYTQLDEQKQENLLLKETIDRMRFDMDEMRNAMVPGASSGQSSATNTMSRTLGAELGQVNWDPNSSSETEVEEANSDGSLVISEEDTEVEEDEDVIQTIITKRKRKVASRAIVESTRRTFEEMKEYSDGACQYDPTLFSVNHGMQTEPEPKIIRATLSIQTDEIPQPKPLPAPLPRITVEMEIQTETEEVEPSRSPSPAHDESLASSSSTIVPPTPKPIIKQLEHLDEPPAYHQITITETDEWRLATDTLKKWHGGVKMPFQPIPGGVTPEMVEEWKALKQELGVECMVIDKIIDASEHSEGSSGSSSAVARGTPKEVGKPTRRGRFYNIYNTYVYGDKSSQMSGVLSQAVMFAGASALVILAVTPYVTPQAAIPGGATYYDRAAWNSFNSMHGGVGEGFGMAPDGTAAVWNFLGRVGGGAARLARGWPT</sequence>